<dbReference type="GO" id="GO:0005886">
    <property type="term" value="C:plasma membrane"/>
    <property type="evidence" value="ECO:0007669"/>
    <property type="project" value="UniProtKB-SubCell"/>
</dbReference>
<keyword evidence="7 8" id="KW-0472">Membrane</keyword>
<dbReference type="PROSITE" id="PS50928">
    <property type="entry name" value="ABC_TM1"/>
    <property type="match status" value="1"/>
</dbReference>
<dbReference type="EMBL" id="FMYL01000003">
    <property type="protein sequence ID" value="SDB87941.1"/>
    <property type="molecule type" value="Genomic_DNA"/>
</dbReference>
<evidence type="ECO:0000256" key="8">
    <source>
        <dbReference type="RuleBase" id="RU363032"/>
    </source>
</evidence>
<feature type="transmembrane region" description="Helical" evidence="8">
    <location>
        <begin position="176"/>
        <end position="200"/>
    </location>
</feature>
<evidence type="ECO:0000256" key="4">
    <source>
        <dbReference type="ARBA" id="ARBA00022519"/>
    </source>
</evidence>
<dbReference type="InterPro" id="IPR035906">
    <property type="entry name" value="MetI-like_sf"/>
</dbReference>
<dbReference type="RefSeq" id="WP_092747105.1">
    <property type="nucleotide sequence ID" value="NZ_FMYL01000003.1"/>
</dbReference>
<keyword evidence="2 8" id="KW-0813">Transport</keyword>
<dbReference type="OrthoDB" id="27542at2"/>
<dbReference type="STRING" id="1219383.SAMN05421733_103143"/>
<dbReference type="GO" id="GO:0055085">
    <property type="term" value="P:transmembrane transport"/>
    <property type="evidence" value="ECO:0007669"/>
    <property type="project" value="InterPro"/>
</dbReference>
<dbReference type="PANTHER" id="PTHR43357">
    <property type="entry name" value="INNER MEMBRANE ABC TRANSPORTER PERMEASE PROTEIN YDCV"/>
    <property type="match status" value="1"/>
</dbReference>
<dbReference type="CDD" id="cd06261">
    <property type="entry name" value="TM_PBP2"/>
    <property type="match status" value="1"/>
</dbReference>
<keyword evidence="6 8" id="KW-1133">Transmembrane helix</keyword>
<evidence type="ECO:0000313" key="10">
    <source>
        <dbReference type="EMBL" id="SDB87941.1"/>
    </source>
</evidence>
<protein>
    <submittedName>
        <fullName evidence="10">Putative spermidine/putrescine transport system permease protein</fullName>
    </submittedName>
</protein>
<comment type="subcellular location">
    <subcellularLocation>
        <location evidence="1">Cell inner membrane</location>
        <topology evidence="1">Multi-pass membrane protein</topology>
    </subcellularLocation>
    <subcellularLocation>
        <location evidence="8">Cell membrane</location>
        <topology evidence="8">Multi-pass membrane protein</topology>
    </subcellularLocation>
</comment>
<gene>
    <name evidence="10" type="ORF">SAMN05421733_103143</name>
</gene>
<evidence type="ECO:0000256" key="3">
    <source>
        <dbReference type="ARBA" id="ARBA00022475"/>
    </source>
</evidence>
<evidence type="ECO:0000256" key="5">
    <source>
        <dbReference type="ARBA" id="ARBA00022692"/>
    </source>
</evidence>
<evidence type="ECO:0000313" key="11">
    <source>
        <dbReference type="Proteomes" id="UP000242501"/>
    </source>
</evidence>
<evidence type="ECO:0000259" key="9">
    <source>
        <dbReference type="PROSITE" id="PS50928"/>
    </source>
</evidence>
<dbReference type="PANTHER" id="PTHR43357:SF4">
    <property type="entry name" value="INNER MEMBRANE ABC TRANSPORTER PERMEASE PROTEIN YDCV"/>
    <property type="match status" value="1"/>
</dbReference>
<dbReference type="InterPro" id="IPR000515">
    <property type="entry name" value="MetI-like"/>
</dbReference>
<proteinExistence type="inferred from homology"/>
<dbReference type="AlphaFoldDB" id="A0A1G6H173"/>
<reference evidence="11" key="1">
    <citation type="submission" date="2016-09" db="EMBL/GenBank/DDBJ databases">
        <authorList>
            <person name="Varghese N."/>
            <person name="Submissions S."/>
        </authorList>
    </citation>
    <scope>NUCLEOTIDE SEQUENCE [LARGE SCALE GENOMIC DNA]</scope>
    <source>
        <strain evidence="11">ANC 4422</strain>
    </source>
</reference>
<dbReference type="Pfam" id="PF00528">
    <property type="entry name" value="BPD_transp_1"/>
    <property type="match status" value="1"/>
</dbReference>
<organism evidence="10 11">
    <name type="scientific">Acinetobacter boissieri</name>
    <dbReference type="NCBI Taxonomy" id="1219383"/>
    <lineage>
        <taxon>Bacteria</taxon>
        <taxon>Pseudomonadati</taxon>
        <taxon>Pseudomonadota</taxon>
        <taxon>Gammaproteobacteria</taxon>
        <taxon>Moraxellales</taxon>
        <taxon>Moraxellaceae</taxon>
        <taxon>Acinetobacter</taxon>
    </lineage>
</organism>
<feature type="transmembrane region" description="Helical" evidence="8">
    <location>
        <begin position="101"/>
        <end position="123"/>
    </location>
</feature>
<feature type="transmembrane region" description="Helical" evidence="8">
    <location>
        <begin position="55"/>
        <end position="80"/>
    </location>
</feature>
<keyword evidence="5 8" id="KW-0812">Transmembrane</keyword>
<keyword evidence="11" id="KW-1185">Reference proteome</keyword>
<accession>A0A1G6H173</accession>
<name>A0A1G6H173_9GAMM</name>
<dbReference type="Gene3D" id="1.10.3720.10">
    <property type="entry name" value="MetI-like"/>
    <property type="match status" value="1"/>
</dbReference>
<keyword evidence="3" id="KW-1003">Cell membrane</keyword>
<feature type="transmembrane region" description="Helical" evidence="8">
    <location>
        <begin position="129"/>
        <end position="150"/>
    </location>
</feature>
<feature type="transmembrane region" description="Helical" evidence="8">
    <location>
        <begin position="235"/>
        <end position="254"/>
    </location>
</feature>
<evidence type="ECO:0000256" key="1">
    <source>
        <dbReference type="ARBA" id="ARBA00004429"/>
    </source>
</evidence>
<evidence type="ECO:0000256" key="2">
    <source>
        <dbReference type="ARBA" id="ARBA00022448"/>
    </source>
</evidence>
<sequence length="266" mass="29565">MNRYVIFTLQLSLTICVCLFLLVPIAMSILASFTENYFIGIKSGFTLRWIQEVWAMYANTFWLSLIIALSCLCITIALGLPTAWALLKSPSKIATYIEECLMLPVAIPGMATALGLLLIYGSFREFRESWAFILVGHVLFTLPFMVRSILVVMKSSHLHTLDEAAASLGASPRQRFFNVIIPNCVTGILAGAFAVITLSIGEFNITWMLHTPMTKTLPVGLADSYASMRLEVGSAYTTLFFVMIIPLLLTLHFIRHLVSPSSEKKI</sequence>
<feature type="domain" description="ABC transmembrane type-1" evidence="9">
    <location>
        <begin position="61"/>
        <end position="253"/>
    </location>
</feature>
<evidence type="ECO:0000256" key="7">
    <source>
        <dbReference type="ARBA" id="ARBA00023136"/>
    </source>
</evidence>
<keyword evidence="4" id="KW-0997">Cell inner membrane</keyword>
<evidence type="ECO:0000256" key="6">
    <source>
        <dbReference type="ARBA" id="ARBA00022989"/>
    </source>
</evidence>
<comment type="similarity">
    <text evidence="8">Belongs to the binding-protein-dependent transport system permease family.</text>
</comment>
<dbReference type="Proteomes" id="UP000242501">
    <property type="component" value="Unassembled WGS sequence"/>
</dbReference>
<dbReference type="SUPFAM" id="SSF161098">
    <property type="entry name" value="MetI-like"/>
    <property type="match status" value="1"/>
</dbReference>